<keyword evidence="3" id="KW-1185">Reference proteome</keyword>
<dbReference type="Proteomes" id="UP000030645">
    <property type="component" value="Unassembled WGS sequence"/>
</dbReference>
<name>W9QHS6_9ROSA</name>
<dbReference type="STRING" id="981085.W9QHS6"/>
<protein>
    <submittedName>
        <fullName evidence="2">Uncharacterized protein</fullName>
    </submittedName>
</protein>
<accession>W9QHS6</accession>
<dbReference type="EMBL" id="KE343656">
    <property type="protein sequence ID" value="EXB37717.1"/>
    <property type="molecule type" value="Genomic_DNA"/>
</dbReference>
<gene>
    <name evidence="2" type="ORF">L484_010191</name>
</gene>
<dbReference type="AlphaFoldDB" id="W9QHS6"/>
<organism evidence="2 3">
    <name type="scientific">Morus notabilis</name>
    <dbReference type="NCBI Taxonomy" id="981085"/>
    <lineage>
        <taxon>Eukaryota</taxon>
        <taxon>Viridiplantae</taxon>
        <taxon>Streptophyta</taxon>
        <taxon>Embryophyta</taxon>
        <taxon>Tracheophyta</taxon>
        <taxon>Spermatophyta</taxon>
        <taxon>Magnoliopsida</taxon>
        <taxon>eudicotyledons</taxon>
        <taxon>Gunneridae</taxon>
        <taxon>Pentapetalae</taxon>
        <taxon>rosids</taxon>
        <taxon>fabids</taxon>
        <taxon>Rosales</taxon>
        <taxon>Moraceae</taxon>
        <taxon>Moreae</taxon>
        <taxon>Morus</taxon>
    </lineage>
</organism>
<keyword evidence="1" id="KW-0732">Signal</keyword>
<evidence type="ECO:0000256" key="1">
    <source>
        <dbReference type="SAM" id="SignalP"/>
    </source>
</evidence>
<sequence>MESFKRSSTLVLLIVLVSFVVHEASAYYYKYCDAYSRCSGKTLICPSECPGTTSKHQKAKVCYIDCNKPVCKAECRRKFMP</sequence>
<proteinExistence type="predicted"/>
<feature type="signal peptide" evidence="1">
    <location>
        <begin position="1"/>
        <end position="26"/>
    </location>
</feature>
<feature type="chain" id="PRO_5004931977" evidence="1">
    <location>
        <begin position="27"/>
        <end position="81"/>
    </location>
</feature>
<evidence type="ECO:0000313" key="3">
    <source>
        <dbReference type="Proteomes" id="UP000030645"/>
    </source>
</evidence>
<evidence type="ECO:0000313" key="2">
    <source>
        <dbReference type="EMBL" id="EXB37717.1"/>
    </source>
</evidence>
<reference evidence="3" key="1">
    <citation type="submission" date="2013-01" db="EMBL/GenBank/DDBJ databases">
        <title>Draft Genome Sequence of a Mulberry Tree, Morus notabilis C.K. Schneid.</title>
        <authorList>
            <person name="He N."/>
            <person name="Zhao S."/>
        </authorList>
    </citation>
    <scope>NUCLEOTIDE SEQUENCE</scope>
</reference>